<protein>
    <submittedName>
        <fullName evidence="1">Uncharacterized protein</fullName>
    </submittedName>
</protein>
<gene>
    <name evidence="1" type="ORF">MERR_LOCUS41174</name>
</gene>
<evidence type="ECO:0000313" key="2">
    <source>
        <dbReference type="Proteomes" id="UP000467841"/>
    </source>
</evidence>
<dbReference type="Proteomes" id="UP000467841">
    <property type="component" value="Unassembled WGS sequence"/>
</dbReference>
<feature type="non-terminal residue" evidence="1">
    <location>
        <position position="1"/>
    </location>
</feature>
<proteinExistence type="predicted"/>
<reference evidence="1" key="1">
    <citation type="submission" date="2020-01" db="EMBL/GenBank/DDBJ databases">
        <authorList>
            <person name="Mishra B."/>
        </authorList>
    </citation>
    <scope>NUCLEOTIDE SEQUENCE [LARGE SCALE GENOMIC DNA]</scope>
</reference>
<accession>A0A6D2L1M4</accession>
<dbReference type="AlphaFoldDB" id="A0A6D2L1M4"/>
<evidence type="ECO:0000313" key="1">
    <source>
        <dbReference type="EMBL" id="CAA7053938.1"/>
    </source>
</evidence>
<name>A0A6D2L1M4_9BRAS</name>
<dbReference type="EMBL" id="CACVBM020001552">
    <property type="protein sequence ID" value="CAA7053938.1"/>
    <property type="molecule type" value="Genomic_DNA"/>
</dbReference>
<sequence>DQNHPISRASYKPISQGVKREHFLLVFDPDYNAAVHLQLN</sequence>
<comment type="caution">
    <text evidence="1">The sequence shown here is derived from an EMBL/GenBank/DDBJ whole genome shotgun (WGS) entry which is preliminary data.</text>
</comment>
<organism evidence="1 2">
    <name type="scientific">Microthlaspi erraticum</name>
    <dbReference type="NCBI Taxonomy" id="1685480"/>
    <lineage>
        <taxon>Eukaryota</taxon>
        <taxon>Viridiplantae</taxon>
        <taxon>Streptophyta</taxon>
        <taxon>Embryophyta</taxon>
        <taxon>Tracheophyta</taxon>
        <taxon>Spermatophyta</taxon>
        <taxon>Magnoliopsida</taxon>
        <taxon>eudicotyledons</taxon>
        <taxon>Gunneridae</taxon>
        <taxon>Pentapetalae</taxon>
        <taxon>rosids</taxon>
        <taxon>malvids</taxon>
        <taxon>Brassicales</taxon>
        <taxon>Brassicaceae</taxon>
        <taxon>Coluteocarpeae</taxon>
        <taxon>Microthlaspi</taxon>
    </lineage>
</organism>
<keyword evidence="2" id="KW-1185">Reference proteome</keyword>